<name>A0ABM8EPX1_9BACT</name>
<keyword evidence="2" id="KW-0732">Signal</keyword>
<evidence type="ECO:0000256" key="1">
    <source>
        <dbReference type="SAM" id="MobiDB-lite"/>
    </source>
</evidence>
<dbReference type="PROSITE" id="PS51257">
    <property type="entry name" value="PROKAR_LIPOPROTEIN"/>
    <property type="match status" value="1"/>
</dbReference>
<feature type="chain" id="PRO_5046532341" evidence="2">
    <location>
        <begin position="22"/>
        <end position="223"/>
    </location>
</feature>
<evidence type="ECO:0000256" key="2">
    <source>
        <dbReference type="SAM" id="SignalP"/>
    </source>
</evidence>
<feature type="signal peptide" evidence="2">
    <location>
        <begin position="1"/>
        <end position="21"/>
    </location>
</feature>
<keyword evidence="3" id="KW-0449">Lipoprotein</keyword>
<proteinExistence type="predicted"/>
<gene>
    <name evidence="3" type="ORF">GURASL_34510</name>
</gene>
<evidence type="ECO:0000313" key="4">
    <source>
        <dbReference type="Proteomes" id="UP001317705"/>
    </source>
</evidence>
<evidence type="ECO:0000313" key="3">
    <source>
        <dbReference type="EMBL" id="BDV44528.1"/>
    </source>
</evidence>
<dbReference type="Proteomes" id="UP001317705">
    <property type="component" value="Chromosome"/>
</dbReference>
<dbReference type="EMBL" id="AP027151">
    <property type="protein sequence ID" value="BDV44528.1"/>
    <property type="molecule type" value="Genomic_DNA"/>
</dbReference>
<dbReference type="Pfam" id="PF07027">
    <property type="entry name" value="DUF1318"/>
    <property type="match status" value="1"/>
</dbReference>
<protein>
    <submittedName>
        <fullName evidence="3">Lipoprotein</fullName>
    </submittedName>
</protein>
<dbReference type="RefSeq" id="WP_282000627.1">
    <property type="nucleotide sequence ID" value="NZ_AP027151.1"/>
</dbReference>
<keyword evidence="4" id="KW-1185">Reference proteome</keyword>
<feature type="region of interest" description="Disordered" evidence="1">
    <location>
        <begin position="47"/>
        <end position="75"/>
    </location>
</feature>
<organism evidence="3 4">
    <name type="scientific">Geotalea uraniireducens</name>
    <dbReference type="NCBI Taxonomy" id="351604"/>
    <lineage>
        <taxon>Bacteria</taxon>
        <taxon>Pseudomonadati</taxon>
        <taxon>Thermodesulfobacteriota</taxon>
        <taxon>Desulfuromonadia</taxon>
        <taxon>Geobacterales</taxon>
        <taxon>Geobacteraceae</taxon>
        <taxon>Geotalea</taxon>
    </lineage>
</organism>
<sequence>MMRTMLKWVVTGLCSMLAACAIITVNVYFPEKAVKDAYKSLDEMLLKPGDEQSSSPTAKPPAEQPAEPGTSTPQSRLFDRLPSISFVSQAWAADNYADELAIELSSMPDVLRAYDEMRARLPQLDALRTSGVVGETNQGLVTVRDKGRSSAQTEALVKAENDNRKTVITGMARAIIKLNKQKESKAAINQVLGKAAATYADTRREEARPGWWVQLANGRWVQK</sequence>
<accession>A0ABM8EPX1</accession>
<dbReference type="InterPro" id="IPR008309">
    <property type="entry name" value="YdbL"/>
</dbReference>
<reference evidence="3 4" key="1">
    <citation type="submission" date="2022-12" db="EMBL/GenBank/DDBJ databases">
        <title>Polyphasic characterization of Geotalea uranireducens NIT-SL11 newly isolated from a complex of sewage sludge and microbially reduced graphene oxide.</title>
        <authorList>
            <person name="Xie L."/>
            <person name="Yoshida N."/>
            <person name="Meng L."/>
        </authorList>
    </citation>
    <scope>NUCLEOTIDE SEQUENCE [LARGE SCALE GENOMIC DNA]</scope>
    <source>
        <strain evidence="3 4">NIT-SL11</strain>
    </source>
</reference>